<keyword evidence="2" id="KW-1003">Cell membrane</keyword>
<keyword evidence="3 6" id="KW-0812">Transmembrane</keyword>
<gene>
    <name evidence="7" type="ORF">D6D85_10575</name>
</gene>
<dbReference type="EMBL" id="RCOS01000119">
    <property type="protein sequence ID" value="RSN73397.1"/>
    <property type="molecule type" value="Genomic_DNA"/>
</dbReference>
<dbReference type="PANTHER" id="PTHR30482">
    <property type="entry name" value="HIGH-AFFINITY BRANCHED-CHAIN AMINO ACID TRANSPORT SYSTEM PERMEASE"/>
    <property type="match status" value="1"/>
</dbReference>
<dbReference type="InterPro" id="IPR043428">
    <property type="entry name" value="LivM-like"/>
</dbReference>
<evidence type="ECO:0000256" key="3">
    <source>
        <dbReference type="ARBA" id="ARBA00022692"/>
    </source>
</evidence>
<feature type="transmembrane region" description="Helical" evidence="6">
    <location>
        <begin position="248"/>
        <end position="265"/>
    </location>
</feature>
<proteinExistence type="predicted"/>
<protein>
    <submittedName>
        <fullName evidence="7">Branched-chain amino acid ABC transporter permease</fullName>
    </submittedName>
</protein>
<dbReference type="Proteomes" id="UP000277582">
    <property type="component" value="Unassembled WGS sequence"/>
</dbReference>
<comment type="subcellular location">
    <subcellularLocation>
        <location evidence="1">Cell membrane</location>
        <topology evidence="1">Multi-pass membrane protein</topology>
    </subcellularLocation>
</comment>
<comment type="caution">
    <text evidence="7">The sequence shown here is derived from an EMBL/GenBank/DDBJ whole genome shotgun (WGS) entry which is preliminary data.</text>
</comment>
<sequence length="360" mass="40087">MGLSNCFYYSNYGNYIQTKGVIWGEKRMRSFLSLRDLVIKNWIFIIILLGLLIPLITSDQYILHILILSFILATLGASWDMLTGYGGLFSFGHQAFYAIGGYASAIICINYGISPWLGLLIGGLSALLASLVISYPVLRLRGPYIALVTLAFSLVIYEAITIFRDLTGGPSGLWGIPTFTPIDLGIIKITFEYTNRTSYYYLAYALLIINLIFLKIFVESKYGLRLRVIKESEEVAETLGIDTIKYKLVAVLISAFISGLTGAFYAHYIQLLSPEVAWVSTMLDIVLATMLGGFMTIYGAFAGSLVISFLKEYFRVIGQLRLVIYGLILILIIIATPSGLLKEMIVKILSFKKKVKVKNV</sequence>
<evidence type="ECO:0000256" key="2">
    <source>
        <dbReference type="ARBA" id="ARBA00022475"/>
    </source>
</evidence>
<evidence type="ECO:0000256" key="6">
    <source>
        <dbReference type="SAM" id="Phobius"/>
    </source>
</evidence>
<dbReference type="GO" id="GO:0015658">
    <property type="term" value="F:branched-chain amino acid transmembrane transporter activity"/>
    <property type="evidence" value="ECO:0007669"/>
    <property type="project" value="InterPro"/>
</dbReference>
<keyword evidence="4 6" id="KW-1133">Transmembrane helix</keyword>
<keyword evidence="8" id="KW-1185">Reference proteome</keyword>
<feature type="transmembrane region" description="Helical" evidence="6">
    <location>
        <begin position="94"/>
        <end position="113"/>
    </location>
</feature>
<evidence type="ECO:0000313" key="8">
    <source>
        <dbReference type="Proteomes" id="UP000277582"/>
    </source>
</evidence>
<name>A0A429GI03_9CREN</name>
<dbReference type="PANTHER" id="PTHR30482:SF10">
    <property type="entry name" value="HIGH-AFFINITY BRANCHED-CHAIN AMINO ACID TRANSPORT PROTEIN BRAE"/>
    <property type="match status" value="1"/>
</dbReference>
<feature type="transmembrane region" description="Helical" evidence="6">
    <location>
        <begin position="199"/>
        <end position="218"/>
    </location>
</feature>
<accession>A0A429GI03</accession>
<organism evidence="7 8">
    <name type="scientific">Candidatus Methanodesulfokora washburnensis</name>
    <dbReference type="NCBI Taxonomy" id="2478471"/>
    <lineage>
        <taxon>Archaea</taxon>
        <taxon>Thermoproteota</taxon>
        <taxon>Candidatus Korarchaeia</taxon>
        <taxon>Candidatus Korarchaeia incertae sedis</taxon>
        <taxon>Candidatus Methanodesulfokora</taxon>
    </lineage>
</organism>
<evidence type="ECO:0000313" key="7">
    <source>
        <dbReference type="EMBL" id="RSN73397.1"/>
    </source>
</evidence>
<feature type="transmembrane region" description="Helical" evidence="6">
    <location>
        <begin position="62"/>
        <end position="82"/>
    </location>
</feature>
<evidence type="ECO:0000256" key="4">
    <source>
        <dbReference type="ARBA" id="ARBA00022989"/>
    </source>
</evidence>
<feature type="transmembrane region" description="Helical" evidence="6">
    <location>
        <begin position="285"/>
        <end position="310"/>
    </location>
</feature>
<dbReference type="GO" id="GO:0005886">
    <property type="term" value="C:plasma membrane"/>
    <property type="evidence" value="ECO:0007669"/>
    <property type="project" value="UniProtKB-SubCell"/>
</dbReference>
<feature type="transmembrane region" description="Helical" evidence="6">
    <location>
        <begin position="322"/>
        <end position="341"/>
    </location>
</feature>
<feature type="transmembrane region" description="Helical" evidence="6">
    <location>
        <begin position="37"/>
        <end position="56"/>
    </location>
</feature>
<dbReference type="Pfam" id="PF02653">
    <property type="entry name" value="BPD_transp_2"/>
    <property type="match status" value="1"/>
</dbReference>
<keyword evidence="5 6" id="KW-0472">Membrane</keyword>
<evidence type="ECO:0000256" key="5">
    <source>
        <dbReference type="ARBA" id="ARBA00023136"/>
    </source>
</evidence>
<evidence type="ECO:0000256" key="1">
    <source>
        <dbReference type="ARBA" id="ARBA00004651"/>
    </source>
</evidence>
<reference evidence="7 8" key="1">
    <citation type="submission" date="2018-10" db="EMBL/GenBank/DDBJ databases">
        <title>Co-occurring genomic capacity for anaerobic methane metabolism and dissimilatory sulfite reduction discovered in the Korarchaeota.</title>
        <authorList>
            <person name="Mckay L.J."/>
            <person name="Dlakic M."/>
            <person name="Fields M.W."/>
            <person name="Delmont T.O."/>
            <person name="Eren A.M."/>
            <person name="Jay Z.J."/>
            <person name="Klingelsmith K.B."/>
            <person name="Rusch D.B."/>
            <person name="Inskeep W.P."/>
        </authorList>
    </citation>
    <scope>NUCLEOTIDE SEQUENCE [LARGE SCALE GENOMIC DNA]</scope>
    <source>
        <strain evidence="7 8">MDKW</strain>
    </source>
</reference>
<dbReference type="CDD" id="cd06581">
    <property type="entry name" value="TM_PBP1_LivM_like"/>
    <property type="match status" value="1"/>
</dbReference>
<dbReference type="InterPro" id="IPR001851">
    <property type="entry name" value="ABC_transp_permease"/>
</dbReference>
<dbReference type="AlphaFoldDB" id="A0A429GI03"/>
<feature type="transmembrane region" description="Helical" evidence="6">
    <location>
        <begin position="145"/>
        <end position="163"/>
    </location>
</feature>
<feature type="transmembrane region" description="Helical" evidence="6">
    <location>
        <begin position="119"/>
        <end position="138"/>
    </location>
</feature>